<dbReference type="EMBL" id="LCFS01000024">
    <property type="protein sequence ID" value="KKS99149.1"/>
    <property type="molecule type" value="Genomic_DNA"/>
</dbReference>
<dbReference type="Pfam" id="PF14213">
    <property type="entry name" value="DUF4325"/>
    <property type="match status" value="1"/>
</dbReference>
<protein>
    <recommendedName>
        <fullName evidence="1">DUF4325 domain-containing protein</fullName>
    </recommendedName>
</protein>
<proteinExistence type="predicted"/>
<comment type="caution">
    <text evidence="2">The sequence shown here is derived from an EMBL/GenBank/DDBJ whole genome shotgun (WGS) entry which is preliminary data.</text>
</comment>
<sequence>MRILLKKFGDLLLSRELGSEALKAFQPTLRELSKDEELEIDFSGVLTLSPSWADEFLSPLFSQLDDKLILLPSDNLSVHATLKILKEVNKRAFRIKSE</sequence>
<accession>A0A0G1DNE6</accession>
<evidence type="ECO:0000313" key="2">
    <source>
        <dbReference type="EMBL" id="KKS99149.1"/>
    </source>
</evidence>
<reference evidence="2 3" key="1">
    <citation type="journal article" date="2015" name="Nature">
        <title>rRNA introns, odd ribosomes, and small enigmatic genomes across a large radiation of phyla.</title>
        <authorList>
            <person name="Brown C.T."/>
            <person name="Hug L.A."/>
            <person name="Thomas B.C."/>
            <person name="Sharon I."/>
            <person name="Castelle C.J."/>
            <person name="Singh A."/>
            <person name="Wilkins M.J."/>
            <person name="Williams K.H."/>
            <person name="Banfield J.F."/>
        </authorList>
    </citation>
    <scope>NUCLEOTIDE SEQUENCE [LARGE SCALE GENOMIC DNA]</scope>
</reference>
<dbReference type="STRING" id="1618738.UV76_C0024G0003"/>
<gene>
    <name evidence="2" type="ORF">UV76_C0024G0003</name>
</gene>
<name>A0A0G1DNE6_9BACT</name>
<dbReference type="Proteomes" id="UP000034646">
    <property type="component" value="Unassembled WGS sequence"/>
</dbReference>
<feature type="domain" description="DUF4325" evidence="1">
    <location>
        <begin position="29"/>
        <end position="66"/>
    </location>
</feature>
<dbReference type="InterPro" id="IPR025474">
    <property type="entry name" value="DUF4325"/>
</dbReference>
<evidence type="ECO:0000259" key="1">
    <source>
        <dbReference type="Pfam" id="PF14213"/>
    </source>
</evidence>
<evidence type="ECO:0000313" key="3">
    <source>
        <dbReference type="Proteomes" id="UP000034646"/>
    </source>
</evidence>
<dbReference type="AlphaFoldDB" id="A0A0G1DNE6"/>
<organism evidence="2 3">
    <name type="scientific">Candidatus Nomurabacteria bacterium GW2011_GWA2_43_15</name>
    <dbReference type="NCBI Taxonomy" id="1618738"/>
    <lineage>
        <taxon>Bacteria</taxon>
        <taxon>Candidatus Nomuraibacteriota</taxon>
    </lineage>
</organism>